<proteinExistence type="predicted"/>
<comment type="caution">
    <text evidence="2">The sequence shown here is derived from an EMBL/GenBank/DDBJ whole genome shotgun (WGS) entry which is preliminary data.</text>
</comment>
<name>A0A438K4H7_VITVI</name>
<organism evidence="2 3">
    <name type="scientific">Vitis vinifera</name>
    <name type="common">Grape</name>
    <dbReference type="NCBI Taxonomy" id="29760"/>
    <lineage>
        <taxon>Eukaryota</taxon>
        <taxon>Viridiplantae</taxon>
        <taxon>Streptophyta</taxon>
        <taxon>Embryophyta</taxon>
        <taxon>Tracheophyta</taxon>
        <taxon>Spermatophyta</taxon>
        <taxon>Magnoliopsida</taxon>
        <taxon>eudicotyledons</taxon>
        <taxon>Gunneridae</taxon>
        <taxon>Pentapetalae</taxon>
        <taxon>rosids</taxon>
        <taxon>Vitales</taxon>
        <taxon>Vitaceae</taxon>
        <taxon>Viteae</taxon>
        <taxon>Vitis</taxon>
    </lineage>
</organism>
<feature type="region of interest" description="Disordered" evidence="1">
    <location>
        <begin position="68"/>
        <end position="90"/>
    </location>
</feature>
<evidence type="ECO:0000313" key="3">
    <source>
        <dbReference type="Proteomes" id="UP000288805"/>
    </source>
</evidence>
<accession>A0A438K4H7</accession>
<feature type="compositionally biased region" description="Basic residues" evidence="1">
    <location>
        <begin position="68"/>
        <end position="82"/>
    </location>
</feature>
<dbReference type="AlphaFoldDB" id="A0A438K4H7"/>
<evidence type="ECO:0000313" key="2">
    <source>
        <dbReference type="EMBL" id="RVX16113.1"/>
    </source>
</evidence>
<evidence type="ECO:0000256" key="1">
    <source>
        <dbReference type="SAM" id="MobiDB-lite"/>
    </source>
</evidence>
<protein>
    <submittedName>
        <fullName evidence="2">Sugar transporter ERD6-like 4</fullName>
    </submittedName>
</protein>
<keyword evidence="2" id="KW-0813">Transport</keyword>
<reference evidence="2 3" key="1">
    <citation type="journal article" date="2018" name="PLoS Genet.">
        <title>Population sequencing reveals clonal diversity and ancestral inbreeding in the grapevine cultivar Chardonnay.</title>
        <authorList>
            <person name="Roach M.J."/>
            <person name="Johnson D.L."/>
            <person name="Bohlmann J."/>
            <person name="van Vuuren H.J."/>
            <person name="Jones S.J."/>
            <person name="Pretorius I.S."/>
            <person name="Schmidt S.A."/>
            <person name="Borneman A.R."/>
        </authorList>
    </citation>
    <scope>NUCLEOTIDE SEQUENCE [LARGE SCALE GENOMIC DNA]</scope>
    <source>
        <strain evidence="3">cv. Chardonnay</strain>
        <tissue evidence="2">Leaf</tissue>
    </source>
</reference>
<sequence length="90" mass="10543">MAIRDEFQGRERGWEGFAKPFLHTGNWYRKGSRQSNMMRSSQVIRDSSVSIITCVLINNPGMRTLKREKKNLKREKKTRKDRKQIFIGGG</sequence>
<dbReference type="EMBL" id="QGNW01000016">
    <property type="protein sequence ID" value="RVX16113.1"/>
    <property type="molecule type" value="Genomic_DNA"/>
</dbReference>
<dbReference type="Proteomes" id="UP000288805">
    <property type="component" value="Unassembled WGS sequence"/>
</dbReference>
<gene>
    <name evidence="2" type="primary">VvCHDp000317</name>
    <name evidence="2" type="ORF">CK203_014449</name>
</gene>
<keyword evidence="2" id="KW-0762">Sugar transport</keyword>